<dbReference type="InterPro" id="IPR036390">
    <property type="entry name" value="WH_DNA-bd_sf"/>
</dbReference>
<keyword evidence="1" id="KW-0805">Transcription regulation</keyword>
<comment type="caution">
    <text evidence="6">The sequence shown here is derived from an EMBL/GenBank/DDBJ whole genome shotgun (WGS) entry which is preliminary data.</text>
</comment>
<keyword evidence="3" id="KW-0804">Transcription</keyword>
<dbReference type="PANTHER" id="PTHR24567:SF74">
    <property type="entry name" value="HTH-TYPE TRANSCRIPTIONAL REGULATOR ARCR"/>
    <property type="match status" value="1"/>
</dbReference>
<dbReference type="SUPFAM" id="SSF51206">
    <property type="entry name" value="cAMP-binding domain-like"/>
    <property type="match status" value="1"/>
</dbReference>
<dbReference type="RefSeq" id="WP_348640787.1">
    <property type="nucleotide sequence ID" value="NZ_JACCCW010000001.1"/>
</dbReference>
<dbReference type="PANTHER" id="PTHR24567">
    <property type="entry name" value="CRP FAMILY TRANSCRIPTIONAL REGULATORY PROTEIN"/>
    <property type="match status" value="1"/>
</dbReference>
<evidence type="ECO:0000313" key="6">
    <source>
        <dbReference type="EMBL" id="NYF78506.1"/>
    </source>
</evidence>
<keyword evidence="7" id="KW-1185">Reference proteome</keyword>
<evidence type="ECO:0000259" key="4">
    <source>
        <dbReference type="PROSITE" id="PS50042"/>
    </source>
</evidence>
<evidence type="ECO:0000256" key="3">
    <source>
        <dbReference type="ARBA" id="ARBA00023163"/>
    </source>
</evidence>
<dbReference type="AlphaFoldDB" id="A0A7Y9TF99"/>
<keyword evidence="2" id="KW-0238">DNA-binding</keyword>
<dbReference type="Proteomes" id="UP000589520">
    <property type="component" value="Unassembled WGS sequence"/>
</dbReference>
<name>A0A7Y9TF99_9BACT</name>
<protein>
    <submittedName>
        <fullName evidence="6">CRP-like cAMP-binding protein</fullName>
    </submittedName>
</protein>
<dbReference type="GO" id="GO:0005829">
    <property type="term" value="C:cytosol"/>
    <property type="evidence" value="ECO:0007669"/>
    <property type="project" value="TreeGrafter"/>
</dbReference>
<gene>
    <name evidence="6" type="ORF">HDF17_000793</name>
</gene>
<dbReference type="InterPro" id="IPR050397">
    <property type="entry name" value="Env_Response_Regulators"/>
</dbReference>
<feature type="domain" description="Cyclic nucleotide-binding" evidence="4">
    <location>
        <begin position="19"/>
        <end position="93"/>
    </location>
</feature>
<dbReference type="SMART" id="SM00100">
    <property type="entry name" value="cNMP"/>
    <property type="match status" value="1"/>
</dbReference>
<evidence type="ECO:0000313" key="7">
    <source>
        <dbReference type="Proteomes" id="UP000589520"/>
    </source>
</evidence>
<organism evidence="6 7">
    <name type="scientific">Granulicella arctica</name>
    <dbReference type="NCBI Taxonomy" id="940613"/>
    <lineage>
        <taxon>Bacteria</taxon>
        <taxon>Pseudomonadati</taxon>
        <taxon>Acidobacteriota</taxon>
        <taxon>Terriglobia</taxon>
        <taxon>Terriglobales</taxon>
        <taxon>Acidobacteriaceae</taxon>
        <taxon>Granulicella</taxon>
    </lineage>
</organism>
<dbReference type="GO" id="GO:0003677">
    <property type="term" value="F:DNA binding"/>
    <property type="evidence" value="ECO:0007669"/>
    <property type="project" value="UniProtKB-KW"/>
</dbReference>
<dbReference type="Gene3D" id="2.60.120.10">
    <property type="entry name" value="Jelly Rolls"/>
    <property type="match status" value="1"/>
</dbReference>
<dbReference type="Gene3D" id="1.10.10.10">
    <property type="entry name" value="Winged helix-like DNA-binding domain superfamily/Winged helix DNA-binding domain"/>
    <property type="match status" value="1"/>
</dbReference>
<dbReference type="Pfam" id="PF13545">
    <property type="entry name" value="HTH_Crp_2"/>
    <property type="match status" value="1"/>
</dbReference>
<dbReference type="PROSITE" id="PS50042">
    <property type="entry name" value="CNMP_BINDING_3"/>
    <property type="match status" value="1"/>
</dbReference>
<evidence type="ECO:0000256" key="1">
    <source>
        <dbReference type="ARBA" id="ARBA00023015"/>
    </source>
</evidence>
<dbReference type="InterPro" id="IPR036388">
    <property type="entry name" value="WH-like_DNA-bd_sf"/>
</dbReference>
<feature type="domain" description="HTH crp-type" evidence="5">
    <location>
        <begin position="153"/>
        <end position="219"/>
    </location>
</feature>
<proteinExistence type="predicted"/>
<accession>A0A7Y9TF99</accession>
<dbReference type="InterPro" id="IPR012318">
    <property type="entry name" value="HTH_CRP"/>
</dbReference>
<dbReference type="InterPro" id="IPR014710">
    <property type="entry name" value="RmlC-like_jellyroll"/>
</dbReference>
<dbReference type="InterPro" id="IPR018490">
    <property type="entry name" value="cNMP-bd_dom_sf"/>
</dbReference>
<sequence length="241" mass="26369">MALCELTQGGTVVATTNLLLDSLSEDSLKGLLTRMRPVVLPLRTVLYEPEIVPAYAYFLTSGIASVVTSSADGGVVEVEVVGREGVVGALHLLGSAVVPTQCFMQLAGTALRIRLVDLRAAFLESGEIRGRLLEFVQVQSLTLSQIAGCHRLHEAEQRLARWLLMVQDRVQQETLELTQTFLAEMLGSQRTTVSAVAADLQRKGLIEYSRGHVRILDRKGLESAVCECYGVTRDLLANLYR</sequence>
<dbReference type="EMBL" id="JACCCW010000001">
    <property type="protein sequence ID" value="NYF78506.1"/>
    <property type="molecule type" value="Genomic_DNA"/>
</dbReference>
<reference evidence="6 7" key="1">
    <citation type="submission" date="2020-07" db="EMBL/GenBank/DDBJ databases">
        <title>Genomic Encyclopedia of Type Strains, Phase IV (KMG-V): Genome sequencing to study the core and pangenomes of soil and plant-associated prokaryotes.</title>
        <authorList>
            <person name="Whitman W."/>
        </authorList>
    </citation>
    <scope>NUCLEOTIDE SEQUENCE [LARGE SCALE GENOMIC DNA]</scope>
    <source>
        <strain evidence="6 7">X4EP2</strain>
    </source>
</reference>
<dbReference type="SMART" id="SM00419">
    <property type="entry name" value="HTH_CRP"/>
    <property type="match status" value="1"/>
</dbReference>
<evidence type="ECO:0000256" key="2">
    <source>
        <dbReference type="ARBA" id="ARBA00023125"/>
    </source>
</evidence>
<dbReference type="InterPro" id="IPR000595">
    <property type="entry name" value="cNMP-bd_dom"/>
</dbReference>
<dbReference type="PROSITE" id="PS51063">
    <property type="entry name" value="HTH_CRP_2"/>
    <property type="match status" value="1"/>
</dbReference>
<dbReference type="SUPFAM" id="SSF46785">
    <property type="entry name" value="Winged helix' DNA-binding domain"/>
    <property type="match status" value="1"/>
</dbReference>
<evidence type="ECO:0000259" key="5">
    <source>
        <dbReference type="PROSITE" id="PS51063"/>
    </source>
</evidence>
<dbReference type="GO" id="GO:0003700">
    <property type="term" value="F:DNA-binding transcription factor activity"/>
    <property type="evidence" value="ECO:0007669"/>
    <property type="project" value="TreeGrafter"/>
</dbReference>